<dbReference type="STRING" id="530564.Psta_0937"/>
<dbReference type="InterPro" id="IPR032466">
    <property type="entry name" value="Metal_Hydrolase"/>
</dbReference>
<dbReference type="Pfam" id="PF04909">
    <property type="entry name" value="Amidohydro_2"/>
    <property type="match status" value="1"/>
</dbReference>
<proteinExistence type="inferred from homology"/>
<dbReference type="KEGG" id="psl:Psta_0937"/>
<evidence type="ECO:0000259" key="2">
    <source>
        <dbReference type="Pfam" id="PF04909"/>
    </source>
</evidence>
<accession>D2R7C6</accession>
<dbReference type="InterPro" id="IPR006680">
    <property type="entry name" value="Amidohydro-rel"/>
</dbReference>
<dbReference type="EMBL" id="CP001848">
    <property type="protein sequence ID" value="ADB15622.1"/>
    <property type="molecule type" value="Genomic_DNA"/>
</dbReference>
<organism evidence="3 4">
    <name type="scientific">Pirellula staleyi (strain ATCC 27377 / DSM 6068 / ICPB 4128)</name>
    <name type="common">Pirella staleyi</name>
    <dbReference type="NCBI Taxonomy" id="530564"/>
    <lineage>
        <taxon>Bacteria</taxon>
        <taxon>Pseudomonadati</taxon>
        <taxon>Planctomycetota</taxon>
        <taxon>Planctomycetia</taxon>
        <taxon>Pirellulales</taxon>
        <taxon>Pirellulaceae</taxon>
        <taxon>Pirellula</taxon>
    </lineage>
</organism>
<dbReference type="InterPro" id="IPR052350">
    <property type="entry name" value="Metallo-dep_Lactonases"/>
</dbReference>
<dbReference type="PANTHER" id="PTHR43569">
    <property type="entry name" value="AMIDOHYDROLASE"/>
    <property type="match status" value="1"/>
</dbReference>
<dbReference type="SUPFAM" id="SSF51556">
    <property type="entry name" value="Metallo-dependent hydrolases"/>
    <property type="match status" value="1"/>
</dbReference>
<feature type="domain" description="Amidohydrolase-related" evidence="2">
    <location>
        <begin position="10"/>
        <end position="284"/>
    </location>
</feature>
<dbReference type="GO" id="GO:0016787">
    <property type="term" value="F:hydrolase activity"/>
    <property type="evidence" value="ECO:0007669"/>
    <property type="project" value="UniProtKB-KW"/>
</dbReference>
<evidence type="ECO:0000313" key="3">
    <source>
        <dbReference type="EMBL" id="ADB15622.1"/>
    </source>
</evidence>
<sequence length="285" mass="32020">MPLDPSLRAIDAHQHFWDLGTTFYYDWLRSDDKQPICKNRLPADLAPLMREAGVARCITVQTQHNVAENVWADSLAHDNDFIAGVVGWVDLQSDDVEAQLIEAKQLGSLVGIRHVVQDEPDDQWLLRENVLRGLAVLERHAVPYDLLLYVKHLPLVPTLAARFPSLKLVINHLAKPEIKLGRLDNWEPHLRAAARFPNVYCKLSGMVTEADWTAWKPADLRPYVQVALDAFSPARCMFGSDWPVCELAASYSQVVDSLIESLGPISPSETEQIFRTTAEGFYGIA</sequence>
<gene>
    <name evidence="3" type="ordered locus">Psta_0937</name>
</gene>
<name>D2R7C6_PIRSD</name>
<dbReference type="AlphaFoldDB" id="D2R7C6"/>
<comment type="similarity">
    <text evidence="1">Belongs to the metallo-dependent hydrolases superfamily.</text>
</comment>
<dbReference type="Proteomes" id="UP000001887">
    <property type="component" value="Chromosome"/>
</dbReference>
<reference evidence="3 4" key="1">
    <citation type="journal article" date="2009" name="Stand. Genomic Sci.">
        <title>Complete genome sequence of Pirellula staleyi type strain (ATCC 27377).</title>
        <authorList>
            <person name="Clum A."/>
            <person name="Tindall B.J."/>
            <person name="Sikorski J."/>
            <person name="Ivanova N."/>
            <person name="Mavrommatis K."/>
            <person name="Lucas S."/>
            <person name="Glavina del Rio T."/>
            <person name="Nolan M."/>
            <person name="Chen F."/>
            <person name="Tice H."/>
            <person name="Pitluck S."/>
            <person name="Cheng J.F."/>
            <person name="Chertkov O."/>
            <person name="Brettin T."/>
            <person name="Han C."/>
            <person name="Detter J.C."/>
            <person name="Kuske C."/>
            <person name="Bruce D."/>
            <person name="Goodwin L."/>
            <person name="Ovchinikova G."/>
            <person name="Pati A."/>
            <person name="Mikhailova N."/>
            <person name="Chen A."/>
            <person name="Palaniappan K."/>
            <person name="Land M."/>
            <person name="Hauser L."/>
            <person name="Chang Y.J."/>
            <person name="Jeffries C.D."/>
            <person name="Chain P."/>
            <person name="Rohde M."/>
            <person name="Goker M."/>
            <person name="Bristow J."/>
            <person name="Eisen J.A."/>
            <person name="Markowitz V."/>
            <person name="Hugenholtz P."/>
            <person name="Kyrpides N.C."/>
            <person name="Klenk H.P."/>
            <person name="Lapidus A."/>
        </authorList>
    </citation>
    <scope>NUCLEOTIDE SEQUENCE [LARGE SCALE GENOMIC DNA]</scope>
    <source>
        <strain evidence="4">ATCC 27377 / DSM 6068 / ICPB 4128</strain>
    </source>
</reference>
<dbReference type="eggNOG" id="COG3618">
    <property type="taxonomic scope" value="Bacteria"/>
</dbReference>
<dbReference type="Gene3D" id="3.20.20.140">
    <property type="entry name" value="Metal-dependent hydrolases"/>
    <property type="match status" value="1"/>
</dbReference>
<dbReference type="PANTHER" id="PTHR43569:SF2">
    <property type="entry name" value="AMIDOHYDROLASE-RELATED DOMAIN-CONTAINING PROTEIN"/>
    <property type="match status" value="1"/>
</dbReference>
<keyword evidence="3" id="KW-0378">Hydrolase</keyword>
<evidence type="ECO:0000256" key="1">
    <source>
        <dbReference type="ARBA" id="ARBA00038310"/>
    </source>
</evidence>
<dbReference type="OrthoDB" id="5450317at2"/>
<protein>
    <submittedName>
        <fullName evidence="3">Amidohydrolase 2</fullName>
    </submittedName>
</protein>
<evidence type="ECO:0000313" key="4">
    <source>
        <dbReference type="Proteomes" id="UP000001887"/>
    </source>
</evidence>
<keyword evidence="4" id="KW-1185">Reference proteome</keyword>
<dbReference type="HOGENOM" id="CLU_044590_3_0_0"/>